<dbReference type="InterPro" id="IPR006224">
    <property type="entry name" value="PsdUridine_synth_RluA-like_CS"/>
</dbReference>
<gene>
    <name evidence="4" type="ORF">RHP51_07685</name>
</gene>
<accession>A0ABY9XX48</accession>
<dbReference type="PANTHER" id="PTHR21600:SF83">
    <property type="entry name" value="PSEUDOURIDYLATE SYNTHASE RPUSD4, MITOCHONDRIAL"/>
    <property type="match status" value="1"/>
</dbReference>
<reference evidence="4 5" key="1">
    <citation type="submission" date="2023-09" db="EMBL/GenBank/DDBJ databases">
        <title>Thalassobella suaedae gen. nov., sp. nov., a marine bacterium of the family Flavobacteriaceae isolated from a halophyte Suaeda japonica.</title>
        <authorList>
            <person name="Lee S.Y."/>
            <person name="Hwang C.Y."/>
        </authorList>
    </citation>
    <scope>NUCLEOTIDE SEQUENCE [LARGE SCALE GENOMIC DNA]</scope>
    <source>
        <strain evidence="4 5">HL-DH14</strain>
    </source>
</reference>
<dbReference type="Pfam" id="PF00849">
    <property type="entry name" value="PseudoU_synth_2"/>
    <property type="match status" value="1"/>
</dbReference>
<keyword evidence="2" id="KW-0413">Isomerase</keyword>
<feature type="domain" description="Pseudouridine synthase RsuA/RluA-like" evidence="3">
    <location>
        <begin position="20"/>
        <end position="126"/>
    </location>
</feature>
<organism evidence="4 5">
    <name type="scientific">Thalassobellus suaedae</name>
    <dbReference type="NCBI Taxonomy" id="3074124"/>
    <lineage>
        <taxon>Bacteria</taxon>
        <taxon>Pseudomonadati</taxon>
        <taxon>Bacteroidota</taxon>
        <taxon>Flavobacteriia</taxon>
        <taxon>Flavobacteriales</taxon>
        <taxon>Flavobacteriaceae</taxon>
        <taxon>Thalassobellus</taxon>
    </lineage>
</organism>
<dbReference type="InterPro" id="IPR006145">
    <property type="entry name" value="PsdUridine_synth_RsuA/RluA"/>
</dbReference>
<dbReference type="EMBL" id="CP134537">
    <property type="protein sequence ID" value="WNH10528.1"/>
    <property type="molecule type" value="Genomic_DNA"/>
</dbReference>
<evidence type="ECO:0000313" key="4">
    <source>
        <dbReference type="EMBL" id="WNH10528.1"/>
    </source>
</evidence>
<dbReference type="Proteomes" id="UP001302806">
    <property type="component" value="Chromosome"/>
</dbReference>
<evidence type="ECO:0000256" key="2">
    <source>
        <dbReference type="ARBA" id="ARBA00023235"/>
    </source>
</evidence>
<evidence type="ECO:0000256" key="1">
    <source>
        <dbReference type="ARBA" id="ARBA00010876"/>
    </source>
</evidence>
<dbReference type="PROSITE" id="PS01129">
    <property type="entry name" value="PSI_RLU"/>
    <property type="match status" value="1"/>
</dbReference>
<protein>
    <submittedName>
        <fullName evidence="4">RNA pseudouridine synthase</fullName>
    </submittedName>
</protein>
<dbReference type="Gene3D" id="3.30.2350.10">
    <property type="entry name" value="Pseudouridine synthase"/>
    <property type="match status" value="1"/>
</dbReference>
<dbReference type="InterPro" id="IPR050188">
    <property type="entry name" value="RluA_PseudoU_synthase"/>
</dbReference>
<dbReference type="PANTHER" id="PTHR21600">
    <property type="entry name" value="MITOCHONDRIAL RNA PSEUDOURIDINE SYNTHASE"/>
    <property type="match status" value="1"/>
</dbReference>
<comment type="similarity">
    <text evidence="1">Belongs to the pseudouridine synthase RluA family.</text>
</comment>
<sequence length="135" mass="15483">MADKILSNKSNLQVLFEDNHIIVINKRAGDIVQGDKTGDKPLSDVVKEYIKDKYNKPGNVYLGTVHRLDRPTTGLVIFAKTSKVLPRLNALFVSKDINKTYWAIVKNEPNKKSDTLINWLKKIRKTTNQRHIIKK</sequence>
<evidence type="ECO:0000259" key="3">
    <source>
        <dbReference type="Pfam" id="PF00849"/>
    </source>
</evidence>
<dbReference type="CDD" id="cd02869">
    <property type="entry name" value="PseudoU_synth_RluA_like"/>
    <property type="match status" value="1"/>
</dbReference>
<name>A0ABY9XX48_9FLAO</name>
<dbReference type="RefSeq" id="WP_415866780.1">
    <property type="nucleotide sequence ID" value="NZ_CP134537.1"/>
</dbReference>
<evidence type="ECO:0000313" key="5">
    <source>
        <dbReference type="Proteomes" id="UP001302806"/>
    </source>
</evidence>
<dbReference type="InterPro" id="IPR020103">
    <property type="entry name" value="PsdUridine_synth_cat_dom_sf"/>
</dbReference>
<dbReference type="SUPFAM" id="SSF55120">
    <property type="entry name" value="Pseudouridine synthase"/>
    <property type="match status" value="1"/>
</dbReference>
<proteinExistence type="inferred from homology"/>